<gene>
    <name evidence="1" type="ORF">CWS31_007775</name>
</gene>
<sequence>MFTLLSNPKQIHLLCNDFSNQEVDTLCNNMALIVTALSLDVNQLLDNRRTHNALITQAENIKVDVSEDELYQMGLAKILSNHDYLVQAINTLCLTEAIIVRDNFSNCIETLSLSNLKTNTLTSASTNTDNNKQLQHTIFSKIEDNPVPKSVSKIKSSIENSAENASNSNVSSIHLAQIKQRLANAALESEHKKEQVKNKLNGLLATATSITSKHA</sequence>
<comment type="caution">
    <text evidence="1">The sequence shown here is derived from an EMBL/GenBank/DDBJ whole genome shotgun (WGS) entry which is preliminary data.</text>
</comment>
<name>A0ABY3MXV7_9GAMM</name>
<dbReference type="RefSeq" id="WP_101342804.1">
    <property type="nucleotide sequence ID" value="NZ_PJAI02000007.1"/>
</dbReference>
<evidence type="ECO:0000313" key="2">
    <source>
        <dbReference type="Proteomes" id="UP000815846"/>
    </source>
</evidence>
<organism evidence="1 2">
    <name type="scientific">Colwellia echini</name>
    <dbReference type="NCBI Taxonomy" id="1982103"/>
    <lineage>
        <taxon>Bacteria</taxon>
        <taxon>Pseudomonadati</taxon>
        <taxon>Pseudomonadota</taxon>
        <taxon>Gammaproteobacteria</taxon>
        <taxon>Alteromonadales</taxon>
        <taxon>Colwelliaceae</taxon>
        <taxon>Colwellia</taxon>
    </lineage>
</organism>
<protein>
    <submittedName>
        <fullName evidence="1">Uncharacterized protein</fullName>
    </submittedName>
</protein>
<keyword evidence="2" id="KW-1185">Reference proteome</keyword>
<evidence type="ECO:0000313" key="1">
    <source>
        <dbReference type="EMBL" id="TYK65842.1"/>
    </source>
</evidence>
<accession>A0ABY3MXV7</accession>
<dbReference type="Proteomes" id="UP000815846">
    <property type="component" value="Unassembled WGS sequence"/>
</dbReference>
<dbReference type="EMBL" id="PJAI02000007">
    <property type="protein sequence ID" value="TYK65842.1"/>
    <property type="molecule type" value="Genomic_DNA"/>
</dbReference>
<proteinExistence type="predicted"/>
<reference evidence="1 2" key="1">
    <citation type="submission" date="2019-08" db="EMBL/GenBank/DDBJ databases">
        <title>Microbe sample from Colwellia echini.</title>
        <authorList>
            <person name="Christiansen L."/>
            <person name="Pathiraja D."/>
            <person name="Schultz-Johansen M."/>
            <person name="Choi I.-G."/>
            <person name="Stougaard P."/>
        </authorList>
    </citation>
    <scope>NUCLEOTIDE SEQUENCE [LARGE SCALE GENOMIC DNA]</scope>
    <source>
        <strain evidence="1 2">A3</strain>
    </source>
</reference>